<name>A0ABS8E0P0_9ACTN</name>
<keyword evidence="2" id="KW-0479">Metal-binding</keyword>
<reference evidence="6 7" key="1">
    <citation type="submission" date="2021-08" db="EMBL/GenBank/DDBJ databases">
        <title>Genomic Architecture of Streptomyces flavotricini NGL1 and Streptomyces erythrochromogenes HMS4 With Differential Plant Beneficial attributes and laccase production capabilities.</title>
        <authorList>
            <person name="Salwan R."/>
            <person name="Kaur R."/>
            <person name="Sharma V."/>
        </authorList>
    </citation>
    <scope>NUCLEOTIDE SEQUENCE [LARGE SCALE GENOMIC DNA]</scope>
    <source>
        <strain evidence="6 7">NGL1</strain>
    </source>
</reference>
<evidence type="ECO:0000313" key="6">
    <source>
        <dbReference type="EMBL" id="MCC0094636.1"/>
    </source>
</evidence>
<keyword evidence="4" id="KW-0456">Lyase</keyword>
<dbReference type="RefSeq" id="WP_229335196.1">
    <property type="nucleotide sequence ID" value="NZ_JAINUL010000001.1"/>
</dbReference>
<dbReference type="EMBL" id="JAINUL010000001">
    <property type="protein sequence ID" value="MCC0094636.1"/>
    <property type="molecule type" value="Genomic_DNA"/>
</dbReference>
<evidence type="ECO:0000256" key="4">
    <source>
        <dbReference type="ARBA" id="ARBA00023239"/>
    </source>
</evidence>
<dbReference type="PANTHER" id="PTHR33337:SF40">
    <property type="entry name" value="CENP-V_GFA DOMAIN-CONTAINING PROTEIN-RELATED"/>
    <property type="match status" value="1"/>
</dbReference>
<sequence length="133" mass="14058">MTSSTPASTTARSGGCLCGKVQFTVTGEPDYPHTCSCRDCQGLSGAPMMSWVSFPLDGLAWSGAEPSWHYTWPDSKRGFCPSCGSQICALDDGATSIAVTLSALGNPPDLVPVNQSFRETAVPWLPQVPDTRS</sequence>
<dbReference type="Gene3D" id="3.90.1590.10">
    <property type="entry name" value="glutathione-dependent formaldehyde- activating enzyme (gfa)"/>
    <property type="match status" value="1"/>
</dbReference>
<comment type="similarity">
    <text evidence="1">Belongs to the Gfa family.</text>
</comment>
<dbReference type="Proteomes" id="UP001520654">
    <property type="component" value="Unassembled WGS sequence"/>
</dbReference>
<keyword evidence="7" id="KW-1185">Reference proteome</keyword>
<dbReference type="Pfam" id="PF04828">
    <property type="entry name" value="GFA"/>
    <property type="match status" value="1"/>
</dbReference>
<evidence type="ECO:0000256" key="3">
    <source>
        <dbReference type="ARBA" id="ARBA00022833"/>
    </source>
</evidence>
<comment type="caution">
    <text evidence="6">The sequence shown here is derived from an EMBL/GenBank/DDBJ whole genome shotgun (WGS) entry which is preliminary data.</text>
</comment>
<evidence type="ECO:0000256" key="2">
    <source>
        <dbReference type="ARBA" id="ARBA00022723"/>
    </source>
</evidence>
<organism evidence="6 7">
    <name type="scientific">Streptomyces flavotricini</name>
    <dbReference type="NCBI Taxonomy" id="66888"/>
    <lineage>
        <taxon>Bacteria</taxon>
        <taxon>Bacillati</taxon>
        <taxon>Actinomycetota</taxon>
        <taxon>Actinomycetes</taxon>
        <taxon>Kitasatosporales</taxon>
        <taxon>Streptomycetaceae</taxon>
        <taxon>Streptomyces</taxon>
    </lineage>
</organism>
<evidence type="ECO:0000259" key="5">
    <source>
        <dbReference type="PROSITE" id="PS51891"/>
    </source>
</evidence>
<feature type="domain" description="CENP-V/GFA" evidence="5">
    <location>
        <begin position="12"/>
        <end position="125"/>
    </location>
</feature>
<dbReference type="PANTHER" id="PTHR33337">
    <property type="entry name" value="GFA DOMAIN-CONTAINING PROTEIN"/>
    <property type="match status" value="1"/>
</dbReference>
<evidence type="ECO:0000313" key="7">
    <source>
        <dbReference type="Proteomes" id="UP001520654"/>
    </source>
</evidence>
<dbReference type="InterPro" id="IPR011057">
    <property type="entry name" value="Mss4-like_sf"/>
</dbReference>
<keyword evidence="3" id="KW-0862">Zinc</keyword>
<gene>
    <name evidence="6" type="ORF">K7B10_07530</name>
</gene>
<dbReference type="SUPFAM" id="SSF51316">
    <property type="entry name" value="Mss4-like"/>
    <property type="match status" value="1"/>
</dbReference>
<proteinExistence type="inferred from homology"/>
<dbReference type="PROSITE" id="PS51891">
    <property type="entry name" value="CENP_V_GFA"/>
    <property type="match status" value="1"/>
</dbReference>
<evidence type="ECO:0000256" key="1">
    <source>
        <dbReference type="ARBA" id="ARBA00005495"/>
    </source>
</evidence>
<protein>
    <submittedName>
        <fullName evidence="6">GFA family protein</fullName>
    </submittedName>
</protein>
<accession>A0ABS8E0P0</accession>
<dbReference type="InterPro" id="IPR006913">
    <property type="entry name" value="CENP-V/GFA"/>
</dbReference>